<dbReference type="GO" id="GO:0030246">
    <property type="term" value="F:carbohydrate binding"/>
    <property type="evidence" value="ECO:0007669"/>
    <property type="project" value="InterPro"/>
</dbReference>
<evidence type="ECO:0000256" key="3">
    <source>
        <dbReference type="ARBA" id="ARBA00022452"/>
    </source>
</evidence>
<dbReference type="InterPro" id="IPR057601">
    <property type="entry name" value="Oar-like_b-barrel"/>
</dbReference>
<accession>I3ZE45</accession>
<keyword evidence="4" id="KW-0812">Transmembrane</keyword>
<dbReference type="InterPro" id="IPR039426">
    <property type="entry name" value="TonB-dep_rcpt-like"/>
</dbReference>
<dbReference type="STRING" id="926566.Terro_1203"/>
<evidence type="ECO:0000256" key="6">
    <source>
        <dbReference type="ARBA" id="ARBA00023237"/>
    </source>
</evidence>
<dbReference type="PANTHER" id="PTHR30069:SF46">
    <property type="entry name" value="OAR PROTEIN"/>
    <property type="match status" value="1"/>
</dbReference>
<keyword evidence="5" id="KW-0472">Membrane</keyword>
<dbReference type="GO" id="GO:0044718">
    <property type="term" value="P:siderophore transmembrane transport"/>
    <property type="evidence" value="ECO:0007669"/>
    <property type="project" value="TreeGrafter"/>
</dbReference>
<name>I3ZE45_TERRK</name>
<dbReference type="eggNOG" id="COG4771">
    <property type="taxonomic scope" value="Bacteria"/>
</dbReference>
<dbReference type="SUPFAM" id="SSF49452">
    <property type="entry name" value="Starch-binding domain-like"/>
    <property type="match status" value="1"/>
</dbReference>
<evidence type="ECO:0000256" key="7">
    <source>
        <dbReference type="SAM" id="SignalP"/>
    </source>
</evidence>
<keyword evidence="7" id="KW-0732">Signal</keyword>
<sequence>MRKLLLPLVCLMASPALSRAQFDSGAVLGTVTDDRSATVAGARVTLEDVSRGTTSAVTSAADGTFQFPSTPIGRYRLRIEHAGFSNQMTQAFQLTIGSRQRIDFQLHVEQVQSTVNVEATVPLVQVDSSDRGQTIEATQIRELPLNGRYYSDLVLLGTGVMRSPSSYGASSSFREGSFNVNGLRSTTNNFVLDGLDNNYFGTSNQGFANEVVQPPPDAIAEFRLISNNQPAEYGRSGGATIVASLRSGTNQFHGNVWEFIRNTALNANGYFKAAAGKPRLNRNQFGFTLGGPIWRDKTFFFTDYEGYREVASTVQSAVLPTLNQRLGNFGASVPVRNPYTGVLYANGQIPSSDIIRFASTVLAALPAPTAAGNGANYTTLYRITDSRNKGDIRLDHYFSSKVRVFGRYDQSAFNVFDPGLITGLAGGGGNGYQIVPIKAMAGGVTWAINERTLLDAGFGYSTSDAGKRPPLAGGPSMLELFGIPGLPTDPAYTGGISSETLLGFSALGRQATSPQFQHPKLFDPKVNLTRIAGAHTLKAGFEYQWLGVRTLDVNPILGRDVYTGLFSAPAVGTALPGGGTVTAAQITANQSLYSLADFLYGARNQYQLVNPGYVNHRQQANFIYAQDDWRVNKSLTLNLGLRYELTTPFYERDNLLSNYNPSTNSIVLAKSGSMADRALVNTDTNNLAPRVGAAWSVTPKTVVHGGFGMSYNNTNRTGTSYLAYNGPRFVLATITQSSPTASTFRTTQQGFPADFTSSAKFDPRSSTVQYIPKDTPSGRVQSYYFSVQQQLPGGWLFDIAYVGNSAKNLIIINDINQARPNALGENTNVELRRPNLTFSSIAATLPYGTSNYNGLQVRTERRSSGGGLYFLNSFTWSKTIDIGSQAFDSNNGNSTGVQDINNVNADRGISNYDRPINNVTSVVYALPFGRGRHFLGNASRLTDTLLGGWNLNTILNMRSGEPFTLSYTPNAQQQVVPVLSVLGRNTYRPNVSGAIGLPNGTRTPARYLNSANVSVPTYYSPFGNASRNSVRGYAFYQDDIGISKNFPVVERVNVLFRAEAFNLFNHSNFTAPDGNISNATFGVITSTYPPRQMQFALKVQF</sequence>
<feature type="signal peptide" evidence="7">
    <location>
        <begin position="1"/>
        <end position="20"/>
    </location>
</feature>
<keyword evidence="3" id="KW-1134">Transmembrane beta strand</keyword>
<reference evidence="9 10" key="1">
    <citation type="submission" date="2012-06" db="EMBL/GenBank/DDBJ databases">
        <title>Complete genome of Terriglobus roseus DSM 18391.</title>
        <authorList>
            <consortium name="US DOE Joint Genome Institute (JGI-PGF)"/>
            <person name="Lucas S."/>
            <person name="Copeland A."/>
            <person name="Lapidus A."/>
            <person name="Glavina del Rio T."/>
            <person name="Dalin E."/>
            <person name="Tice H."/>
            <person name="Bruce D."/>
            <person name="Goodwin L."/>
            <person name="Pitluck S."/>
            <person name="Peters L."/>
            <person name="Mikhailova N."/>
            <person name="Munk A.C.C."/>
            <person name="Kyrpides N."/>
            <person name="Mavromatis K."/>
            <person name="Ivanova N."/>
            <person name="Brettin T."/>
            <person name="Detter J.C."/>
            <person name="Han C."/>
            <person name="Larimer F."/>
            <person name="Land M."/>
            <person name="Hauser L."/>
            <person name="Markowitz V."/>
            <person name="Cheng J.-F."/>
            <person name="Hugenholtz P."/>
            <person name="Woyke T."/>
            <person name="Wu D."/>
            <person name="Brambilla E."/>
            <person name="Klenk H.-P."/>
            <person name="Eisen J.A."/>
        </authorList>
    </citation>
    <scope>NUCLEOTIDE SEQUENCE [LARGE SCALE GENOMIC DNA]</scope>
    <source>
        <strain evidence="10">DSM 18391 / NRRL B-41598 / KBS 63</strain>
    </source>
</reference>
<comment type="subcellular location">
    <subcellularLocation>
        <location evidence="1">Cell outer membrane</location>
        <topology evidence="1">Multi-pass membrane protein</topology>
    </subcellularLocation>
</comment>
<evidence type="ECO:0000256" key="1">
    <source>
        <dbReference type="ARBA" id="ARBA00004571"/>
    </source>
</evidence>
<dbReference type="GO" id="GO:0009279">
    <property type="term" value="C:cell outer membrane"/>
    <property type="evidence" value="ECO:0007669"/>
    <property type="project" value="UniProtKB-SubCell"/>
</dbReference>
<feature type="chain" id="PRO_5003684706" description="TonB-dependent transporter Oar-like beta-barrel domain-containing protein" evidence="7">
    <location>
        <begin position="21"/>
        <end position="1101"/>
    </location>
</feature>
<keyword evidence="6" id="KW-0998">Cell outer membrane</keyword>
<gene>
    <name evidence="9" type="ordered locus">Terro_1203</name>
</gene>
<evidence type="ECO:0000256" key="2">
    <source>
        <dbReference type="ARBA" id="ARBA00022448"/>
    </source>
</evidence>
<dbReference type="GO" id="GO:0015344">
    <property type="term" value="F:siderophore uptake transmembrane transporter activity"/>
    <property type="evidence" value="ECO:0007669"/>
    <property type="project" value="TreeGrafter"/>
</dbReference>
<keyword evidence="10" id="KW-1185">Reference proteome</keyword>
<dbReference type="InterPro" id="IPR013784">
    <property type="entry name" value="Carb-bd-like_fold"/>
</dbReference>
<dbReference type="SUPFAM" id="SSF56935">
    <property type="entry name" value="Porins"/>
    <property type="match status" value="1"/>
</dbReference>
<evidence type="ECO:0000259" key="8">
    <source>
        <dbReference type="Pfam" id="PF25183"/>
    </source>
</evidence>
<dbReference type="Pfam" id="PF25183">
    <property type="entry name" value="OMP_b-brl_4"/>
    <property type="match status" value="1"/>
</dbReference>
<dbReference type="Gene3D" id="2.40.170.20">
    <property type="entry name" value="TonB-dependent receptor, beta-barrel domain"/>
    <property type="match status" value="1"/>
</dbReference>
<protein>
    <recommendedName>
        <fullName evidence="8">TonB-dependent transporter Oar-like beta-barrel domain-containing protein</fullName>
    </recommendedName>
</protein>
<dbReference type="PANTHER" id="PTHR30069">
    <property type="entry name" value="TONB-DEPENDENT OUTER MEMBRANE RECEPTOR"/>
    <property type="match status" value="1"/>
</dbReference>
<dbReference type="Proteomes" id="UP000006056">
    <property type="component" value="Chromosome"/>
</dbReference>
<evidence type="ECO:0000313" key="10">
    <source>
        <dbReference type="Proteomes" id="UP000006056"/>
    </source>
</evidence>
<proteinExistence type="predicted"/>
<evidence type="ECO:0000256" key="4">
    <source>
        <dbReference type="ARBA" id="ARBA00022692"/>
    </source>
</evidence>
<evidence type="ECO:0000256" key="5">
    <source>
        <dbReference type="ARBA" id="ARBA00023136"/>
    </source>
</evidence>
<keyword evidence="2" id="KW-0813">Transport</keyword>
<dbReference type="AlphaFoldDB" id="I3ZE45"/>
<dbReference type="HOGENOM" id="CLU_006298_0_0_0"/>
<dbReference type="Gene3D" id="2.60.40.1120">
    <property type="entry name" value="Carboxypeptidase-like, regulatory domain"/>
    <property type="match status" value="1"/>
</dbReference>
<feature type="domain" description="TonB-dependent transporter Oar-like beta-barrel" evidence="8">
    <location>
        <begin position="245"/>
        <end position="1094"/>
    </location>
</feature>
<evidence type="ECO:0000313" key="9">
    <source>
        <dbReference type="EMBL" id="AFL87513.1"/>
    </source>
</evidence>
<dbReference type="EMBL" id="CP003379">
    <property type="protein sequence ID" value="AFL87513.1"/>
    <property type="molecule type" value="Genomic_DNA"/>
</dbReference>
<dbReference type="InterPro" id="IPR036942">
    <property type="entry name" value="Beta-barrel_TonB_sf"/>
</dbReference>
<organism evidence="9 10">
    <name type="scientific">Terriglobus roseus (strain DSM 18391 / NRRL B-41598 / KBS 63)</name>
    <dbReference type="NCBI Taxonomy" id="926566"/>
    <lineage>
        <taxon>Bacteria</taxon>
        <taxon>Pseudomonadati</taxon>
        <taxon>Acidobacteriota</taxon>
        <taxon>Terriglobia</taxon>
        <taxon>Terriglobales</taxon>
        <taxon>Acidobacteriaceae</taxon>
        <taxon>Terriglobus</taxon>
    </lineage>
</organism>
<dbReference type="KEGG" id="trs:Terro_1203"/>
<dbReference type="Pfam" id="PF13620">
    <property type="entry name" value="CarboxypepD_reg"/>
    <property type="match status" value="1"/>
</dbReference>